<proteinExistence type="predicted"/>
<dbReference type="Proteomes" id="UP001190700">
    <property type="component" value="Unassembled WGS sequence"/>
</dbReference>
<reference evidence="2 3" key="1">
    <citation type="journal article" date="2015" name="Genome Biol. Evol.">
        <title>Comparative Genomics of a Bacterivorous Green Alga Reveals Evolutionary Causalities and Consequences of Phago-Mixotrophic Mode of Nutrition.</title>
        <authorList>
            <person name="Burns J.A."/>
            <person name="Paasch A."/>
            <person name="Narechania A."/>
            <person name="Kim E."/>
        </authorList>
    </citation>
    <scope>NUCLEOTIDE SEQUENCE [LARGE SCALE GENOMIC DNA]</scope>
    <source>
        <strain evidence="2 3">PLY_AMNH</strain>
    </source>
</reference>
<gene>
    <name evidence="2" type="ORF">CYMTET_27418</name>
</gene>
<organism evidence="2 3">
    <name type="scientific">Cymbomonas tetramitiformis</name>
    <dbReference type="NCBI Taxonomy" id="36881"/>
    <lineage>
        <taxon>Eukaryota</taxon>
        <taxon>Viridiplantae</taxon>
        <taxon>Chlorophyta</taxon>
        <taxon>Pyramimonadophyceae</taxon>
        <taxon>Pyramimonadales</taxon>
        <taxon>Pyramimonadaceae</taxon>
        <taxon>Cymbomonas</taxon>
    </lineage>
</organism>
<keyword evidence="3" id="KW-1185">Reference proteome</keyword>
<feature type="region of interest" description="Disordered" evidence="1">
    <location>
        <begin position="188"/>
        <end position="209"/>
    </location>
</feature>
<protein>
    <submittedName>
        <fullName evidence="2">Uncharacterized protein</fullName>
    </submittedName>
</protein>
<evidence type="ECO:0000313" key="2">
    <source>
        <dbReference type="EMBL" id="KAK3263804.1"/>
    </source>
</evidence>
<comment type="caution">
    <text evidence="2">The sequence shown here is derived from an EMBL/GenBank/DDBJ whole genome shotgun (WGS) entry which is preliminary data.</text>
</comment>
<evidence type="ECO:0000313" key="3">
    <source>
        <dbReference type="Proteomes" id="UP001190700"/>
    </source>
</evidence>
<accession>A0AAE0FPX5</accession>
<dbReference type="AlphaFoldDB" id="A0AAE0FPX5"/>
<dbReference type="EMBL" id="LGRX02015031">
    <property type="protein sequence ID" value="KAK3263804.1"/>
    <property type="molecule type" value="Genomic_DNA"/>
</dbReference>
<name>A0AAE0FPX5_9CHLO</name>
<feature type="region of interest" description="Disordered" evidence="1">
    <location>
        <begin position="102"/>
        <end position="130"/>
    </location>
</feature>
<sequence length="222" mass="25360">MRMPVYAVRFKSSIFSNPSIGSWRIRWAGDTGHFKPFDWYIVFLPNGAAQWKWARKGTPEPLTAYYGEREPGLDYSWQHIIIHPSGALRRWERSRGGVVTWSKEKLPDSDDDHDDAGATDSKHDMDTASPKWEYDTPGEYIYGTDTEDAVSEFDDLVADDAEEEAEARRLKRLGPQLIMDDKGELIWVPKGTSPTSPVQPEDQPIPEPKPDAAYLMMLQTLW</sequence>
<evidence type="ECO:0000256" key="1">
    <source>
        <dbReference type="SAM" id="MobiDB-lite"/>
    </source>
</evidence>